<accession>A0AA37STB5</accession>
<dbReference type="EMBL" id="BSOH01000027">
    <property type="protein sequence ID" value="GLR19404.1"/>
    <property type="molecule type" value="Genomic_DNA"/>
</dbReference>
<reference evidence="2" key="1">
    <citation type="journal article" date="2014" name="Int. J. Syst. Evol. Microbiol.">
        <title>Complete genome sequence of Corynebacterium casei LMG S-19264T (=DSM 44701T), isolated from a smear-ripened cheese.</title>
        <authorList>
            <consortium name="US DOE Joint Genome Institute (JGI-PGF)"/>
            <person name="Walter F."/>
            <person name="Albersmeier A."/>
            <person name="Kalinowski J."/>
            <person name="Ruckert C."/>
        </authorList>
    </citation>
    <scope>NUCLEOTIDE SEQUENCE</scope>
    <source>
        <strain evidence="2">NBRC 108769</strain>
    </source>
</reference>
<gene>
    <name evidence="2" type="ORF">GCM10007940_40200</name>
</gene>
<organism evidence="2 3">
    <name type="scientific">Portibacter lacus</name>
    <dbReference type="NCBI Taxonomy" id="1099794"/>
    <lineage>
        <taxon>Bacteria</taxon>
        <taxon>Pseudomonadati</taxon>
        <taxon>Bacteroidota</taxon>
        <taxon>Saprospiria</taxon>
        <taxon>Saprospirales</taxon>
        <taxon>Haliscomenobacteraceae</taxon>
        <taxon>Portibacter</taxon>
    </lineage>
</organism>
<sequence length="213" mass="24535">MLKRLKSLFIIEEENNTPTAPKKVEAKKKPIINDVPINKNAKSSDKFITNLLKAIESNNLEGFDYLEYKQSLKSLSQMDMDEATKFNSAFAMAKTMGANKKILIDSANHYLSILKTEESKFNDAYEKQQHKQVGIRQEKLISIESSIKKKEEQIKKLQEEIKNSKKEFELKKNEINEASAKVAQTRDEFIASYKSVSDQISNDIERMNKYLTT</sequence>
<reference evidence="2" key="2">
    <citation type="submission" date="2023-01" db="EMBL/GenBank/DDBJ databases">
        <title>Draft genome sequence of Portibacter lacus strain NBRC 108769.</title>
        <authorList>
            <person name="Sun Q."/>
            <person name="Mori K."/>
        </authorList>
    </citation>
    <scope>NUCLEOTIDE SEQUENCE</scope>
    <source>
        <strain evidence="2">NBRC 108769</strain>
    </source>
</reference>
<proteinExistence type="predicted"/>
<name>A0AA37STB5_9BACT</name>
<keyword evidence="3" id="KW-1185">Reference proteome</keyword>
<dbReference type="AlphaFoldDB" id="A0AA37STB5"/>
<evidence type="ECO:0000313" key="3">
    <source>
        <dbReference type="Proteomes" id="UP001156666"/>
    </source>
</evidence>
<keyword evidence="1" id="KW-0175">Coiled coil</keyword>
<dbReference type="Proteomes" id="UP001156666">
    <property type="component" value="Unassembled WGS sequence"/>
</dbReference>
<evidence type="ECO:0000256" key="1">
    <source>
        <dbReference type="SAM" id="Coils"/>
    </source>
</evidence>
<feature type="coiled-coil region" evidence="1">
    <location>
        <begin position="140"/>
        <end position="188"/>
    </location>
</feature>
<comment type="caution">
    <text evidence="2">The sequence shown here is derived from an EMBL/GenBank/DDBJ whole genome shotgun (WGS) entry which is preliminary data.</text>
</comment>
<protein>
    <submittedName>
        <fullName evidence="2">Uncharacterized protein</fullName>
    </submittedName>
</protein>
<evidence type="ECO:0000313" key="2">
    <source>
        <dbReference type="EMBL" id="GLR19404.1"/>
    </source>
</evidence>